<accession>A0AA36BFX7</accession>
<sequence length="253" mass="28199">MKALFLIVLCVVGASAYSHFNLTLLEIAKKYGLHDILVDLGETASLAQKLNESGQWTIFAPTDEAFDEMGHTFLQELKNDSVALEAFLKYHVVQGIVMYKDLQKNDMELTSVAGPKIRVNVYRANRAVTVEGCELVSVDNVATNDGPYTVFVPNNDAFNRYSNTTLQRIEGDVALSEVLMKYHIVHGVLWRAGMHTTYLQTLATGDKLLIREGFFGTITVERAHIVSRDIPANNGVIHEISRMLKPKDVDLIS</sequence>
<dbReference type="GO" id="GO:0005615">
    <property type="term" value="C:extracellular space"/>
    <property type="evidence" value="ECO:0007669"/>
    <property type="project" value="TreeGrafter"/>
</dbReference>
<gene>
    <name evidence="3" type="ORF">OCTVUL_1B022486</name>
</gene>
<reference evidence="3" key="1">
    <citation type="submission" date="2023-08" db="EMBL/GenBank/DDBJ databases">
        <authorList>
            <person name="Alioto T."/>
            <person name="Alioto T."/>
            <person name="Gomez Garrido J."/>
        </authorList>
    </citation>
    <scope>NUCLEOTIDE SEQUENCE</scope>
</reference>
<dbReference type="AlphaFoldDB" id="A0AA36BFX7"/>
<feature type="chain" id="PRO_5041390789" description="FAS1 domain-containing protein" evidence="1">
    <location>
        <begin position="17"/>
        <end position="253"/>
    </location>
</feature>
<proteinExistence type="predicted"/>
<organism evidence="3 4">
    <name type="scientific">Octopus vulgaris</name>
    <name type="common">Common octopus</name>
    <dbReference type="NCBI Taxonomy" id="6645"/>
    <lineage>
        <taxon>Eukaryota</taxon>
        <taxon>Metazoa</taxon>
        <taxon>Spiralia</taxon>
        <taxon>Lophotrochozoa</taxon>
        <taxon>Mollusca</taxon>
        <taxon>Cephalopoda</taxon>
        <taxon>Coleoidea</taxon>
        <taxon>Octopodiformes</taxon>
        <taxon>Octopoda</taxon>
        <taxon>Incirrata</taxon>
        <taxon>Octopodidae</taxon>
        <taxon>Octopus</taxon>
    </lineage>
</organism>
<evidence type="ECO:0000313" key="3">
    <source>
        <dbReference type="EMBL" id="CAI9732896.1"/>
    </source>
</evidence>
<dbReference type="Proteomes" id="UP001162480">
    <property type="component" value="Chromosome 14"/>
</dbReference>
<dbReference type="Pfam" id="PF02469">
    <property type="entry name" value="Fasciclin"/>
    <property type="match status" value="1"/>
</dbReference>
<keyword evidence="4" id="KW-1185">Reference proteome</keyword>
<evidence type="ECO:0000313" key="4">
    <source>
        <dbReference type="Proteomes" id="UP001162480"/>
    </source>
</evidence>
<dbReference type="Gene3D" id="2.30.180.10">
    <property type="entry name" value="FAS1 domain"/>
    <property type="match status" value="2"/>
</dbReference>
<protein>
    <recommendedName>
        <fullName evidence="2">FAS1 domain-containing protein</fullName>
    </recommendedName>
</protein>
<evidence type="ECO:0000256" key="1">
    <source>
        <dbReference type="SAM" id="SignalP"/>
    </source>
</evidence>
<dbReference type="InterPro" id="IPR050904">
    <property type="entry name" value="Adhesion/Biosynth-related"/>
</dbReference>
<dbReference type="SUPFAM" id="SSF82153">
    <property type="entry name" value="FAS1 domain"/>
    <property type="match status" value="2"/>
</dbReference>
<dbReference type="GO" id="GO:0031012">
    <property type="term" value="C:extracellular matrix"/>
    <property type="evidence" value="ECO:0007669"/>
    <property type="project" value="TreeGrafter"/>
</dbReference>
<name>A0AA36BFX7_OCTVU</name>
<dbReference type="GO" id="GO:0030198">
    <property type="term" value="P:extracellular matrix organization"/>
    <property type="evidence" value="ECO:0007669"/>
    <property type="project" value="TreeGrafter"/>
</dbReference>
<feature type="signal peptide" evidence="1">
    <location>
        <begin position="1"/>
        <end position="16"/>
    </location>
</feature>
<dbReference type="SMART" id="SM00554">
    <property type="entry name" value="FAS1"/>
    <property type="match status" value="2"/>
</dbReference>
<dbReference type="InterPro" id="IPR036378">
    <property type="entry name" value="FAS1_dom_sf"/>
</dbReference>
<keyword evidence="1" id="KW-0732">Signal</keyword>
<evidence type="ECO:0000259" key="2">
    <source>
        <dbReference type="PROSITE" id="PS50213"/>
    </source>
</evidence>
<dbReference type="PANTHER" id="PTHR10900:SF124">
    <property type="entry name" value="FI05614P"/>
    <property type="match status" value="1"/>
</dbReference>
<dbReference type="PROSITE" id="PS50213">
    <property type="entry name" value="FAS1"/>
    <property type="match status" value="1"/>
</dbReference>
<dbReference type="PANTHER" id="PTHR10900">
    <property type="entry name" value="PERIOSTIN-RELATED"/>
    <property type="match status" value="1"/>
</dbReference>
<dbReference type="InterPro" id="IPR000782">
    <property type="entry name" value="FAS1_domain"/>
</dbReference>
<dbReference type="GO" id="GO:0007155">
    <property type="term" value="P:cell adhesion"/>
    <property type="evidence" value="ECO:0007669"/>
    <property type="project" value="TreeGrafter"/>
</dbReference>
<dbReference type="GO" id="GO:0050839">
    <property type="term" value="F:cell adhesion molecule binding"/>
    <property type="evidence" value="ECO:0007669"/>
    <property type="project" value="TreeGrafter"/>
</dbReference>
<feature type="domain" description="FAS1" evidence="2">
    <location>
        <begin position="21"/>
        <end position="244"/>
    </location>
</feature>
<dbReference type="EMBL" id="OX597827">
    <property type="protein sequence ID" value="CAI9732896.1"/>
    <property type="molecule type" value="Genomic_DNA"/>
</dbReference>